<gene>
    <name evidence="2" type="ORF">GCM10023147_32250</name>
</gene>
<evidence type="ECO:0000256" key="1">
    <source>
        <dbReference type="SAM" id="MobiDB-lite"/>
    </source>
</evidence>
<protein>
    <submittedName>
        <fullName evidence="2">Uncharacterized protein</fullName>
    </submittedName>
</protein>
<name>A0ABP8JXE4_9ACTN</name>
<accession>A0ABP8JXE4</accession>
<evidence type="ECO:0000313" key="2">
    <source>
        <dbReference type="EMBL" id="GAA4397179.1"/>
    </source>
</evidence>
<sequence>MCERGPIEHTGPAITWIAGPAAWSIQRRWRLRTSTRATVAYADPTAGRGGVGADEAPDGEPDQGAGPGEQEVPS</sequence>
<dbReference type="EMBL" id="BAABFR010000054">
    <property type="protein sequence ID" value="GAA4397179.1"/>
    <property type="molecule type" value="Genomic_DNA"/>
</dbReference>
<keyword evidence="3" id="KW-1185">Reference proteome</keyword>
<evidence type="ECO:0000313" key="3">
    <source>
        <dbReference type="Proteomes" id="UP001500635"/>
    </source>
</evidence>
<dbReference type="Proteomes" id="UP001500635">
    <property type="component" value="Unassembled WGS sequence"/>
</dbReference>
<organism evidence="2 3">
    <name type="scientific">Tsukamurella soli</name>
    <dbReference type="NCBI Taxonomy" id="644556"/>
    <lineage>
        <taxon>Bacteria</taxon>
        <taxon>Bacillati</taxon>
        <taxon>Actinomycetota</taxon>
        <taxon>Actinomycetes</taxon>
        <taxon>Mycobacteriales</taxon>
        <taxon>Tsukamurellaceae</taxon>
        <taxon>Tsukamurella</taxon>
    </lineage>
</organism>
<proteinExistence type="predicted"/>
<comment type="caution">
    <text evidence="2">The sequence shown here is derived from an EMBL/GenBank/DDBJ whole genome shotgun (WGS) entry which is preliminary data.</text>
</comment>
<feature type="region of interest" description="Disordered" evidence="1">
    <location>
        <begin position="41"/>
        <end position="74"/>
    </location>
</feature>
<reference evidence="3" key="1">
    <citation type="journal article" date="2019" name="Int. J. Syst. Evol. Microbiol.">
        <title>The Global Catalogue of Microorganisms (GCM) 10K type strain sequencing project: providing services to taxonomists for standard genome sequencing and annotation.</title>
        <authorList>
            <consortium name="The Broad Institute Genomics Platform"/>
            <consortium name="The Broad Institute Genome Sequencing Center for Infectious Disease"/>
            <person name="Wu L."/>
            <person name="Ma J."/>
        </authorList>
    </citation>
    <scope>NUCLEOTIDE SEQUENCE [LARGE SCALE GENOMIC DNA]</scope>
    <source>
        <strain evidence="3">JCM 17688</strain>
    </source>
</reference>